<reference evidence="2" key="1">
    <citation type="submission" date="2018-05" db="EMBL/GenBank/DDBJ databases">
        <authorList>
            <person name="Hao L."/>
        </authorList>
    </citation>
    <scope>NUCLEOTIDE SEQUENCE [LARGE SCALE GENOMIC DNA]</scope>
</reference>
<name>A0A2X3KJR7_9BACT</name>
<protein>
    <submittedName>
        <fullName evidence="1">Uncharacterized protein</fullName>
    </submittedName>
</protein>
<keyword evidence="2" id="KW-1185">Reference proteome</keyword>
<accession>A0A2X3KJR7</accession>
<organism evidence="1 2">
    <name type="scientific">Candidatus Bipolaricaulis anaerobius</name>
    <dbReference type="NCBI Taxonomy" id="2026885"/>
    <lineage>
        <taxon>Bacteria</taxon>
        <taxon>Candidatus Bipolaricaulota</taxon>
        <taxon>Candidatus Bipolaricaulia</taxon>
        <taxon>Candidatus Bipolaricaulales</taxon>
        <taxon>Candidatus Bipolaricaulaceae</taxon>
        <taxon>Candidatus Bipolaricaulis</taxon>
    </lineage>
</organism>
<dbReference type="KEGG" id="bana:BARAN1_0867"/>
<dbReference type="AlphaFoldDB" id="A0A2X3KJR7"/>
<evidence type="ECO:0000313" key="1">
    <source>
        <dbReference type="EMBL" id="SQD92891.1"/>
    </source>
</evidence>
<proteinExistence type="predicted"/>
<sequence>MFPSKETLVKKTLEYIDQFNQEGNFFQWTKPAEVVSRLIIRRDTSLLVPLALASRCA</sequence>
<dbReference type="Proteomes" id="UP000249818">
    <property type="component" value="Chromosome BARAN1"/>
</dbReference>
<evidence type="ECO:0000313" key="2">
    <source>
        <dbReference type="Proteomes" id="UP000249818"/>
    </source>
</evidence>
<gene>
    <name evidence="1" type="ORF">BARAN1_0867</name>
</gene>
<dbReference type="EMBL" id="LS483254">
    <property type="protein sequence ID" value="SQD92891.1"/>
    <property type="molecule type" value="Genomic_DNA"/>
</dbReference>